<dbReference type="AlphaFoldDB" id="A0ABD2NQA9"/>
<reference evidence="1 2" key="1">
    <citation type="journal article" date="2021" name="BMC Biol.">
        <title>Horizontally acquired antibacterial genes associated with adaptive radiation of ladybird beetles.</title>
        <authorList>
            <person name="Li H.S."/>
            <person name="Tang X.F."/>
            <person name="Huang Y.H."/>
            <person name="Xu Z.Y."/>
            <person name="Chen M.L."/>
            <person name="Du X.Y."/>
            <person name="Qiu B.Y."/>
            <person name="Chen P.T."/>
            <person name="Zhang W."/>
            <person name="Slipinski A."/>
            <person name="Escalona H.E."/>
            <person name="Waterhouse R.M."/>
            <person name="Zwick A."/>
            <person name="Pang H."/>
        </authorList>
    </citation>
    <scope>NUCLEOTIDE SEQUENCE [LARGE SCALE GENOMIC DNA]</scope>
    <source>
        <strain evidence="1">SYSU2018</strain>
    </source>
</reference>
<evidence type="ECO:0000313" key="2">
    <source>
        <dbReference type="Proteomes" id="UP001516400"/>
    </source>
</evidence>
<name>A0ABD2NQA9_9CUCU</name>
<dbReference type="EMBL" id="JABFTP020000144">
    <property type="protein sequence ID" value="KAL3280912.1"/>
    <property type="molecule type" value="Genomic_DNA"/>
</dbReference>
<gene>
    <name evidence="1" type="ORF">HHI36_004139</name>
</gene>
<protein>
    <submittedName>
        <fullName evidence="1">Uncharacterized protein</fullName>
    </submittedName>
</protein>
<dbReference type="PANTHER" id="PTHR47510">
    <property type="entry name" value="REVERSE TRANSCRIPTASE DOMAIN-CONTAINING PROTEIN"/>
    <property type="match status" value="1"/>
</dbReference>
<comment type="caution">
    <text evidence="1">The sequence shown here is derived from an EMBL/GenBank/DDBJ whole genome shotgun (WGS) entry which is preliminary data.</text>
</comment>
<proteinExistence type="predicted"/>
<accession>A0ABD2NQA9</accession>
<dbReference type="PANTHER" id="PTHR47510:SF3">
    <property type="entry name" value="ENDO_EXONUCLEASE_PHOSPHATASE DOMAIN-CONTAINING PROTEIN"/>
    <property type="match status" value="1"/>
</dbReference>
<keyword evidence="2" id="KW-1185">Reference proteome</keyword>
<sequence>MKVNIKKGDETKFGTQRTMKESLFLLAFNESDVKESMSSLQRNKSPGPDNITSNLVKEIKTEISPILRGIFNESTAKSIVPDILKIATIIPIYK</sequence>
<dbReference type="Proteomes" id="UP001516400">
    <property type="component" value="Unassembled WGS sequence"/>
</dbReference>
<evidence type="ECO:0000313" key="1">
    <source>
        <dbReference type="EMBL" id="KAL3280912.1"/>
    </source>
</evidence>
<organism evidence="1 2">
    <name type="scientific">Cryptolaemus montrouzieri</name>
    <dbReference type="NCBI Taxonomy" id="559131"/>
    <lineage>
        <taxon>Eukaryota</taxon>
        <taxon>Metazoa</taxon>
        <taxon>Ecdysozoa</taxon>
        <taxon>Arthropoda</taxon>
        <taxon>Hexapoda</taxon>
        <taxon>Insecta</taxon>
        <taxon>Pterygota</taxon>
        <taxon>Neoptera</taxon>
        <taxon>Endopterygota</taxon>
        <taxon>Coleoptera</taxon>
        <taxon>Polyphaga</taxon>
        <taxon>Cucujiformia</taxon>
        <taxon>Coccinelloidea</taxon>
        <taxon>Coccinellidae</taxon>
        <taxon>Scymninae</taxon>
        <taxon>Scymnini</taxon>
        <taxon>Cryptolaemus</taxon>
    </lineage>
</organism>